<dbReference type="PANTHER" id="PTHR22891">
    <property type="entry name" value="EUKARYOTIC TRANSLATION INITIATION FACTOR 2C"/>
    <property type="match status" value="1"/>
</dbReference>
<dbReference type="GeneID" id="33562911"/>
<feature type="region of interest" description="Disordered" evidence="2">
    <location>
        <begin position="833"/>
        <end position="852"/>
    </location>
</feature>
<dbReference type="OrthoDB" id="10252740at2759"/>
<protein>
    <submittedName>
        <fullName evidence="5">Piwi domain-domain-containing protein</fullName>
    </submittedName>
</protein>
<dbReference type="InParanoid" id="A0A1Y2GB28"/>
<evidence type="ECO:0000259" key="4">
    <source>
        <dbReference type="PROSITE" id="PS50822"/>
    </source>
</evidence>
<feature type="domain" description="PAZ" evidence="3">
    <location>
        <begin position="232"/>
        <end position="348"/>
    </location>
</feature>
<comment type="similarity">
    <text evidence="1">Belongs to the argonaute family.</text>
</comment>
<feature type="region of interest" description="Disordered" evidence="2">
    <location>
        <begin position="1"/>
        <end position="23"/>
    </location>
</feature>
<evidence type="ECO:0000256" key="1">
    <source>
        <dbReference type="RuleBase" id="RU361178"/>
    </source>
</evidence>
<organism evidence="5 6">
    <name type="scientific">Lobosporangium transversale</name>
    <dbReference type="NCBI Taxonomy" id="64571"/>
    <lineage>
        <taxon>Eukaryota</taxon>
        <taxon>Fungi</taxon>
        <taxon>Fungi incertae sedis</taxon>
        <taxon>Mucoromycota</taxon>
        <taxon>Mortierellomycotina</taxon>
        <taxon>Mortierellomycetes</taxon>
        <taxon>Mortierellales</taxon>
        <taxon>Mortierellaceae</taxon>
        <taxon>Lobosporangium</taxon>
    </lineage>
</organism>
<dbReference type="InterPro" id="IPR003100">
    <property type="entry name" value="PAZ_dom"/>
</dbReference>
<dbReference type="Pfam" id="PF08699">
    <property type="entry name" value="ArgoL1"/>
    <property type="match status" value="1"/>
</dbReference>
<dbReference type="Pfam" id="PF16486">
    <property type="entry name" value="ArgoN"/>
    <property type="match status" value="1"/>
</dbReference>
<dbReference type="PROSITE" id="PS50822">
    <property type="entry name" value="PIWI"/>
    <property type="match status" value="1"/>
</dbReference>
<dbReference type="Pfam" id="PF02170">
    <property type="entry name" value="PAZ"/>
    <property type="match status" value="1"/>
</dbReference>
<dbReference type="InterPro" id="IPR036085">
    <property type="entry name" value="PAZ_dom_sf"/>
</dbReference>
<dbReference type="SMART" id="SM00949">
    <property type="entry name" value="PAZ"/>
    <property type="match status" value="1"/>
</dbReference>
<dbReference type="PROSITE" id="PS50821">
    <property type="entry name" value="PAZ"/>
    <property type="match status" value="1"/>
</dbReference>
<dbReference type="AlphaFoldDB" id="A0A1Y2GB28"/>
<reference evidence="5 6" key="1">
    <citation type="submission" date="2016-07" db="EMBL/GenBank/DDBJ databases">
        <title>Pervasive Adenine N6-methylation of Active Genes in Fungi.</title>
        <authorList>
            <consortium name="DOE Joint Genome Institute"/>
            <person name="Mondo S.J."/>
            <person name="Dannebaum R.O."/>
            <person name="Kuo R.C."/>
            <person name="Labutti K."/>
            <person name="Haridas S."/>
            <person name="Kuo A."/>
            <person name="Salamov A."/>
            <person name="Ahrendt S.R."/>
            <person name="Lipzen A."/>
            <person name="Sullivan W."/>
            <person name="Andreopoulos W.B."/>
            <person name="Clum A."/>
            <person name="Lindquist E."/>
            <person name="Daum C."/>
            <person name="Ramamoorthy G.K."/>
            <person name="Gryganskyi A."/>
            <person name="Culley D."/>
            <person name="Magnuson J.K."/>
            <person name="James T.Y."/>
            <person name="O'Malley M.A."/>
            <person name="Stajich J.E."/>
            <person name="Spatafora J.W."/>
            <person name="Visel A."/>
            <person name="Grigoriev I.V."/>
        </authorList>
    </citation>
    <scope>NUCLEOTIDE SEQUENCE [LARGE SCALE GENOMIC DNA]</scope>
    <source>
        <strain evidence="5 6">NRRL 3116</strain>
    </source>
</reference>
<dbReference type="Pfam" id="PF16488">
    <property type="entry name" value="ArgoL2"/>
    <property type="match status" value="1"/>
</dbReference>
<feature type="domain" description="Piwi" evidence="4">
    <location>
        <begin position="519"/>
        <end position="826"/>
    </location>
</feature>
<dbReference type="InterPro" id="IPR003165">
    <property type="entry name" value="Piwi"/>
</dbReference>
<dbReference type="Gene3D" id="3.30.420.10">
    <property type="entry name" value="Ribonuclease H-like superfamily/Ribonuclease H"/>
    <property type="match status" value="1"/>
</dbReference>
<dbReference type="InterPro" id="IPR032472">
    <property type="entry name" value="ArgoL2"/>
</dbReference>
<dbReference type="SUPFAM" id="SSF101690">
    <property type="entry name" value="PAZ domain"/>
    <property type="match status" value="1"/>
</dbReference>
<dbReference type="InterPro" id="IPR032474">
    <property type="entry name" value="Argonaute_N"/>
</dbReference>
<proteinExistence type="inferred from homology"/>
<dbReference type="InterPro" id="IPR036397">
    <property type="entry name" value="RNaseH_sf"/>
</dbReference>
<feature type="compositionally biased region" description="Polar residues" evidence="2">
    <location>
        <begin position="842"/>
        <end position="852"/>
    </location>
</feature>
<dbReference type="SMART" id="SM00950">
    <property type="entry name" value="Piwi"/>
    <property type="match status" value="1"/>
</dbReference>
<dbReference type="Gene3D" id="2.170.260.10">
    <property type="entry name" value="paz domain"/>
    <property type="match status" value="1"/>
</dbReference>
<dbReference type="EMBL" id="MCFF01000048">
    <property type="protein sequence ID" value="ORZ05957.1"/>
    <property type="molecule type" value="Genomic_DNA"/>
</dbReference>
<accession>A0A1Y2GB28</accession>
<evidence type="ECO:0000313" key="5">
    <source>
        <dbReference type="EMBL" id="ORZ05957.1"/>
    </source>
</evidence>
<dbReference type="SUPFAM" id="SSF53098">
    <property type="entry name" value="Ribonuclease H-like"/>
    <property type="match status" value="1"/>
</dbReference>
<dbReference type="CDD" id="cd02846">
    <property type="entry name" value="PAZ_argonaute_like"/>
    <property type="match status" value="1"/>
</dbReference>
<dbReference type="STRING" id="64571.A0A1Y2GB28"/>
<evidence type="ECO:0000256" key="2">
    <source>
        <dbReference type="SAM" id="MobiDB-lite"/>
    </source>
</evidence>
<gene>
    <name evidence="5" type="ORF">BCR41DRAFT_312043</name>
</gene>
<evidence type="ECO:0000313" key="6">
    <source>
        <dbReference type="Proteomes" id="UP000193648"/>
    </source>
</evidence>
<keyword evidence="6" id="KW-1185">Reference proteome</keyword>
<name>A0A1Y2GB28_9FUNG</name>
<dbReference type="InterPro" id="IPR014811">
    <property type="entry name" value="ArgoL1"/>
</dbReference>
<dbReference type="Pfam" id="PF02171">
    <property type="entry name" value="Piwi"/>
    <property type="match status" value="1"/>
</dbReference>
<dbReference type="InterPro" id="IPR045246">
    <property type="entry name" value="Piwi_ago-like"/>
</dbReference>
<dbReference type="Gene3D" id="3.40.50.2300">
    <property type="match status" value="1"/>
</dbReference>
<dbReference type="GO" id="GO:0003723">
    <property type="term" value="F:RNA binding"/>
    <property type="evidence" value="ECO:0007669"/>
    <property type="project" value="InterPro"/>
</dbReference>
<sequence length="852" mass="95014">MSTASSGPALTPNALRPDGGGRAGRHIQVRTNFFAIKKLKADVIWQYDVSISPDVPAEKAKQVWKVIETTIPELGGNKMVFDGKAQAYSAMDLGIDKVRHKVELFDSGRPAAAAPPAAAAAKKKNEFTVSIAFVTKIDVSELHAFLNKTGPITPNCMVAIQALNIAMSHKLFSEMVSAGRSAYRPQGAQNLGGGVEKWDGVFQSVRPGQGKLYANIDIASTAFMKGGRMDDLMVDILRARDQNDLKRLQRHDIIALQRHFKGASFTVTHRGADFKKRYKISEISASPADKITFDQETNDGKKKKVSIPEYYQTAYNLRLKYPFLPCIGVKAREGQTMYFPVEVCNIVPGKRYTKKLNEEQTTAMIKSTCLRPQARMEKIYDSLRVLDFDRNEYLQRFGMEISREMAVVPARILAPPRIVYRDRVEVTPQFGGWQMNPQRKMVQGSELRSWGSNNLFFSRLREDAVRRFVRELVTTLNENGMNVSQPNPPIRHAQMGSVNKTVDSFLDEVKQKCGSPVNLLLVVMPNKCQTYSALKTYCETTHSNGVMTQCALSKNVSRVNKQYCGNLGLKINAKLGGVNSCLPSNSVPFLTQVPTMILGADVTHPAPGENKPSVVAVVGSMDHNAFRYAGRLKVQESRVEVIEGLKFLVYHLLVAFKDRNRVYPQRILFYRDGVSEGQYEQVMRTEVQAVREACDHINQTQKPPTPYNPKVTFCVVKKRHHARLFPMNPNDADKSGNCIAGTVVDSVITHPTEFDFYLQSHGGLQGTSRPTLYHVLLDENKFTSDSLQELTFKLCHVYARCTKSVSIVPSVYYAHLLAFRARHYQGGDFSDAASTSSGSSAQGPTFETSVLH</sequence>
<evidence type="ECO:0000259" key="3">
    <source>
        <dbReference type="PROSITE" id="PS50821"/>
    </source>
</evidence>
<dbReference type="SMART" id="SM01163">
    <property type="entry name" value="DUF1785"/>
    <property type="match status" value="1"/>
</dbReference>
<dbReference type="RefSeq" id="XP_021877338.1">
    <property type="nucleotide sequence ID" value="XM_022021067.1"/>
</dbReference>
<dbReference type="Proteomes" id="UP000193648">
    <property type="component" value="Unassembled WGS sequence"/>
</dbReference>
<dbReference type="CDD" id="cd04657">
    <property type="entry name" value="Piwi_ago-like"/>
    <property type="match status" value="1"/>
</dbReference>
<comment type="caution">
    <text evidence="5">The sequence shown here is derived from an EMBL/GenBank/DDBJ whole genome shotgun (WGS) entry which is preliminary data.</text>
</comment>
<dbReference type="InterPro" id="IPR012337">
    <property type="entry name" value="RNaseH-like_sf"/>
</dbReference>